<reference evidence="1" key="2">
    <citation type="submission" date="2020-09" db="EMBL/GenBank/DDBJ databases">
        <authorList>
            <person name="Sun Q."/>
            <person name="Zhou Y."/>
        </authorList>
    </citation>
    <scope>NUCLEOTIDE SEQUENCE</scope>
    <source>
        <strain evidence="1">CGMCC 1.15478</strain>
    </source>
</reference>
<comment type="caution">
    <text evidence="1">The sequence shown here is derived from an EMBL/GenBank/DDBJ whole genome shotgun (WGS) entry which is preliminary data.</text>
</comment>
<evidence type="ECO:0000313" key="1">
    <source>
        <dbReference type="EMBL" id="GGC54669.1"/>
    </source>
</evidence>
<dbReference type="Proteomes" id="UP000641514">
    <property type="component" value="Unassembled WGS sequence"/>
</dbReference>
<accession>A0A916TZU8</accession>
<reference evidence="1" key="1">
    <citation type="journal article" date="2014" name="Int. J. Syst. Evol. Microbiol.">
        <title>Complete genome sequence of Corynebacterium casei LMG S-19264T (=DSM 44701T), isolated from a smear-ripened cheese.</title>
        <authorList>
            <consortium name="US DOE Joint Genome Institute (JGI-PGF)"/>
            <person name="Walter F."/>
            <person name="Albersmeier A."/>
            <person name="Kalinowski J."/>
            <person name="Ruckert C."/>
        </authorList>
    </citation>
    <scope>NUCLEOTIDE SEQUENCE</scope>
    <source>
        <strain evidence="1">CGMCC 1.15478</strain>
    </source>
</reference>
<dbReference type="EMBL" id="BMJH01000001">
    <property type="protein sequence ID" value="GGC54669.1"/>
    <property type="molecule type" value="Genomic_DNA"/>
</dbReference>
<organism evidence="1 2">
    <name type="scientific">Hoyosella rhizosphaerae</name>
    <dbReference type="NCBI Taxonomy" id="1755582"/>
    <lineage>
        <taxon>Bacteria</taxon>
        <taxon>Bacillati</taxon>
        <taxon>Actinomycetota</taxon>
        <taxon>Actinomycetes</taxon>
        <taxon>Mycobacteriales</taxon>
        <taxon>Hoyosellaceae</taxon>
        <taxon>Hoyosella</taxon>
    </lineage>
</organism>
<protein>
    <submittedName>
        <fullName evidence="1">Uncharacterized protein</fullName>
    </submittedName>
</protein>
<name>A0A916TZU8_9ACTN</name>
<dbReference type="AlphaFoldDB" id="A0A916TZU8"/>
<sequence>MVAAALAVTVPGVAAADHQPNRPLPYCEMLPMILIYPPPPTTIACYTPWGDFRFLLPPGTVWPF</sequence>
<proteinExistence type="predicted"/>
<gene>
    <name evidence="1" type="ORF">GCM10011410_03800</name>
</gene>
<keyword evidence="2" id="KW-1185">Reference proteome</keyword>
<evidence type="ECO:0000313" key="2">
    <source>
        <dbReference type="Proteomes" id="UP000641514"/>
    </source>
</evidence>